<dbReference type="Proteomes" id="UP000887540">
    <property type="component" value="Unplaced"/>
</dbReference>
<dbReference type="Gene3D" id="3.10.100.10">
    <property type="entry name" value="Mannose-Binding Protein A, subunit A"/>
    <property type="match status" value="2"/>
</dbReference>
<keyword evidence="1" id="KW-1015">Disulfide bond</keyword>
<dbReference type="InterPro" id="IPR001304">
    <property type="entry name" value="C-type_lectin-like"/>
</dbReference>
<dbReference type="PANTHER" id="PTHR22803">
    <property type="entry name" value="MANNOSE, PHOSPHOLIPASE, LECTIN RECEPTOR RELATED"/>
    <property type="match status" value="1"/>
</dbReference>
<dbReference type="InterPro" id="IPR050111">
    <property type="entry name" value="C-type_lectin/snaclec_domain"/>
</dbReference>
<organism evidence="3 4">
    <name type="scientific">Acrobeloides nanus</name>
    <dbReference type="NCBI Taxonomy" id="290746"/>
    <lineage>
        <taxon>Eukaryota</taxon>
        <taxon>Metazoa</taxon>
        <taxon>Ecdysozoa</taxon>
        <taxon>Nematoda</taxon>
        <taxon>Chromadorea</taxon>
        <taxon>Rhabditida</taxon>
        <taxon>Tylenchina</taxon>
        <taxon>Cephalobomorpha</taxon>
        <taxon>Cephaloboidea</taxon>
        <taxon>Cephalobidae</taxon>
        <taxon>Acrobeloides</taxon>
    </lineage>
</organism>
<dbReference type="PROSITE" id="PS50041">
    <property type="entry name" value="C_TYPE_LECTIN_2"/>
    <property type="match status" value="2"/>
</dbReference>
<sequence length="223" mass="24730">MSALMGIVIGPGTITPEPFWIGGTVDYRGQWVWADLSSFSYKNWAPGEPKNTQVGYCATINPSSGLWYSANCSETHPSICSKLASSLSLPCPQFYHYYSVITNKCYFWRADPSPNYHNYQMDCHANHQGANLVSIHSPVEESVILGFATARDSPALLGLTDKYGNGTYSWADGSKLDYSNWNVQPGVDECVFLSVKIAQWYPMPCKAFNDYLASEICEIQATS</sequence>
<accession>A0A914C4C1</accession>
<evidence type="ECO:0000256" key="1">
    <source>
        <dbReference type="ARBA" id="ARBA00023157"/>
    </source>
</evidence>
<dbReference type="SMART" id="SM00034">
    <property type="entry name" value="CLECT"/>
    <property type="match status" value="2"/>
</dbReference>
<dbReference type="AlphaFoldDB" id="A0A914C4C1"/>
<protein>
    <submittedName>
        <fullName evidence="4">C-type lectin domain-containing protein</fullName>
    </submittedName>
</protein>
<evidence type="ECO:0000313" key="3">
    <source>
        <dbReference type="Proteomes" id="UP000887540"/>
    </source>
</evidence>
<feature type="domain" description="C-type lectin" evidence="2">
    <location>
        <begin position="19"/>
        <end position="81"/>
    </location>
</feature>
<dbReference type="CDD" id="cd00037">
    <property type="entry name" value="CLECT"/>
    <property type="match status" value="1"/>
</dbReference>
<dbReference type="InterPro" id="IPR016187">
    <property type="entry name" value="CTDL_fold"/>
</dbReference>
<dbReference type="WBParaSite" id="ACRNAN_Path_26.g98.t1">
    <property type="protein sequence ID" value="ACRNAN_Path_26.g98.t1"/>
    <property type="gene ID" value="ACRNAN_Path_26.g98"/>
</dbReference>
<dbReference type="PROSITE" id="PS00615">
    <property type="entry name" value="C_TYPE_LECTIN_1"/>
    <property type="match status" value="1"/>
</dbReference>
<evidence type="ECO:0000259" key="2">
    <source>
        <dbReference type="PROSITE" id="PS50041"/>
    </source>
</evidence>
<evidence type="ECO:0000313" key="4">
    <source>
        <dbReference type="WBParaSite" id="ACRNAN_Path_26.g98.t1"/>
    </source>
</evidence>
<dbReference type="SUPFAM" id="SSF56436">
    <property type="entry name" value="C-type lectin-like"/>
    <property type="match status" value="2"/>
</dbReference>
<name>A0A914C4C1_9BILA</name>
<reference evidence="4" key="1">
    <citation type="submission" date="2022-11" db="UniProtKB">
        <authorList>
            <consortium name="WormBaseParasite"/>
        </authorList>
    </citation>
    <scope>IDENTIFICATION</scope>
</reference>
<feature type="domain" description="C-type lectin" evidence="2">
    <location>
        <begin position="101"/>
        <end position="214"/>
    </location>
</feature>
<keyword evidence="3" id="KW-1185">Reference proteome</keyword>
<dbReference type="InterPro" id="IPR016186">
    <property type="entry name" value="C-type_lectin-like/link_sf"/>
</dbReference>
<proteinExistence type="predicted"/>
<dbReference type="InterPro" id="IPR018378">
    <property type="entry name" value="C-type_lectin_CS"/>
</dbReference>
<dbReference type="Pfam" id="PF00059">
    <property type="entry name" value="Lectin_C"/>
    <property type="match status" value="2"/>
</dbReference>